<dbReference type="Proteomes" id="UP000176951">
    <property type="component" value="Unassembled WGS sequence"/>
</dbReference>
<name>A0A1G2PX59_9BACT</name>
<proteinExistence type="predicted"/>
<organism evidence="1 2">
    <name type="scientific">Candidatus Terrybacteria bacterium RIFCSPLOWO2_01_FULL_40_23</name>
    <dbReference type="NCBI Taxonomy" id="1802366"/>
    <lineage>
        <taxon>Bacteria</taxon>
        <taxon>Candidatus Terryibacteriota</taxon>
    </lineage>
</organism>
<comment type="caution">
    <text evidence="1">The sequence shown here is derived from an EMBL/GenBank/DDBJ whole genome shotgun (WGS) entry which is preliminary data.</text>
</comment>
<protein>
    <submittedName>
        <fullName evidence="1">Uncharacterized protein</fullName>
    </submittedName>
</protein>
<dbReference type="EMBL" id="MHSW01000012">
    <property type="protein sequence ID" value="OHA52172.1"/>
    <property type="molecule type" value="Genomic_DNA"/>
</dbReference>
<accession>A0A1G2PX59</accession>
<evidence type="ECO:0000313" key="2">
    <source>
        <dbReference type="Proteomes" id="UP000176951"/>
    </source>
</evidence>
<gene>
    <name evidence="1" type="ORF">A3A97_04655</name>
</gene>
<reference evidence="1 2" key="1">
    <citation type="journal article" date="2016" name="Nat. Commun.">
        <title>Thousands of microbial genomes shed light on interconnected biogeochemical processes in an aquifer system.</title>
        <authorList>
            <person name="Anantharaman K."/>
            <person name="Brown C.T."/>
            <person name="Hug L.A."/>
            <person name="Sharon I."/>
            <person name="Castelle C.J."/>
            <person name="Probst A.J."/>
            <person name="Thomas B.C."/>
            <person name="Singh A."/>
            <person name="Wilkins M.J."/>
            <person name="Karaoz U."/>
            <person name="Brodie E.L."/>
            <person name="Williams K.H."/>
            <person name="Hubbard S.S."/>
            <person name="Banfield J.F."/>
        </authorList>
    </citation>
    <scope>NUCLEOTIDE SEQUENCE [LARGE SCALE GENOMIC DNA]</scope>
</reference>
<dbReference type="AlphaFoldDB" id="A0A1G2PX59"/>
<evidence type="ECO:0000313" key="1">
    <source>
        <dbReference type="EMBL" id="OHA52172.1"/>
    </source>
</evidence>
<sequence>MIEIIIDNKTITPYGWTFKVTVYDDIGETKHSVTVAEDYYKKLTQGKITPEELIKNSFEYLLSREPKESIFGQFVLPTLHQYFPDYETSMRFKSAD</sequence>